<feature type="coiled-coil region" evidence="1">
    <location>
        <begin position="78"/>
        <end position="105"/>
    </location>
</feature>
<dbReference type="EMBL" id="MU001493">
    <property type="protein sequence ID" value="KAF2450250.1"/>
    <property type="molecule type" value="Genomic_DNA"/>
</dbReference>
<comment type="caution">
    <text evidence="2">The sequence shown here is derived from an EMBL/GenBank/DDBJ whole genome shotgun (WGS) entry which is preliminary data.</text>
</comment>
<protein>
    <submittedName>
        <fullName evidence="2">Uncharacterized protein</fullName>
    </submittedName>
</protein>
<evidence type="ECO:0000313" key="3">
    <source>
        <dbReference type="Proteomes" id="UP000799764"/>
    </source>
</evidence>
<keyword evidence="1" id="KW-0175">Coiled coil</keyword>
<name>A0A9P4PS01_9PLEO</name>
<dbReference type="AlphaFoldDB" id="A0A9P4PS01"/>
<proteinExistence type="predicted"/>
<dbReference type="Proteomes" id="UP000799764">
    <property type="component" value="Unassembled WGS sequence"/>
</dbReference>
<gene>
    <name evidence="2" type="ORF">P171DRAFT_479351</name>
</gene>
<sequence length="463" mass="54065">MATPDNLERQKKEKLKELQEMIDSCGSERLKTVEKWLEARLQVLNSPDADFEGFMDVVGTPVGVTRRLYSLPELEYFYKRISDIMEELERKKNDSDAERQAVLDIPRFFNVRFTKLIPARWQPYEIDHQAHADRLLDKNVEIPASNFAEPSEWILKPISRPYSRFASFDGMERKFDIKISQDQCLFNFKWKRKIKIKAPTGKILDNFRSVQAKMNNAWVEEFVSLREIIQLGITHAASLLTIDNIVCTGIETLHAGRGTCKDPKHLAPIPFDMEIRSSNKPEQREEYLLRYNLVREVCQAIADSKKKTQPIEKLVFHWDMTYTSPFDDDIRRETFEDFVPKPTTEDTTSISERITTANGLEFFESINENSVVIAVKPQFNFREQFADIINVQQTSHPERQCFPAVVICENVDEHGDERYRYNRNTKDPMTPYVDWTFNRLCYGKLELGTSKKGPFGPLTMYIR</sequence>
<evidence type="ECO:0000256" key="1">
    <source>
        <dbReference type="SAM" id="Coils"/>
    </source>
</evidence>
<keyword evidence="3" id="KW-1185">Reference proteome</keyword>
<accession>A0A9P4PS01</accession>
<evidence type="ECO:0000313" key="2">
    <source>
        <dbReference type="EMBL" id="KAF2450250.1"/>
    </source>
</evidence>
<reference evidence="2" key="1">
    <citation type="journal article" date="2020" name="Stud. Mycol.">
        <title>101 Dothideomycetes genomes: a test case for predicting lifestyles and emergence of pathogens.</title>
        <authorList>
            <person name="Haridas S."/>
            <person name="Albert R."/>
            <person name="Binder M."/>
            <person name="Bloem J."/>
            <person name="Labutti K."/>
            <person name="Salamov A."/>
            <person name="Andreopoulos B."/>
            <person name="Baker S."/>
            <person name="Barry K."/>
            <person name="Bills G."/>
            <person name="Bluhm B."/>
            <person name="Cannon C."/>
            <person name="Castanera R."/>
            <person name="Culley D."/>
            <person name="Daum C."/>
            <person name="Ezra D."/>
            <person name="Gonzalez J."/>
            <person name="Henrissat B."/>
            <person name="Kuo A."/>
            <person name="Liang C."/>
            <person name="Lipzen A."/>
            <person name="Lutzoni F."/>
            <person name="Magnuson J."/>
            <person name="Mondo S."/>
            <person name="Nolan M."/>
            <person name="Ohm R."/>
            <person name="Pangilinan J."/>
            <person name="Park H.-J."/>
            <person name="Ramirez L."/>
            <person name="Alfaro M."/>
            <person name="Sun H."/>
            <person name="Tritt A."/>
            <person name="Yoshinaga Y."/>
            <person name="Zwiers L.-H."/>
            <person name="Turgeon B."/>
            <person name="Goodwin S."/>
            <person name="Spatafora J."/>
            <person name="Crous P."/>
            <person name="Grigoriev I."/>
        </authorList>
    </citation>
    <scope>NUCLEOTIDE SEQUENCE</scope>
    <source>
        <strain evidence="2">CBS 690.94</strain>
    </source>
</reference>
<organism evidence="2 3">
    <name type="scientific">Karstenula rhodostoma CBS 690.94</name>
    <dbReference type="NCBI Taxonomy" id="1392251"/>
    <lineage>
        <taxon>Eukaryota</taxon>
        <taxon>Fungi</taxon>
        <taxon>Dikarya</taxon>
        <taxon>Ascomycota</taxon>
        <taxon>Pezizomycotina</taxon>
        <taxon>Dothideomycetes</taxon>
        <taxon>Pleosporomycetidae</taxon>
        <taxon>Pleosporales</taxon>
        <taxon>Massarineae</taxon>
        <taxon>Didymosphaeriaceae</taxon>
        <taxon>Karstenula</taxon>
    </lineage>
</organism>